<reference evidence="3 4" key="1">
    <citation type="submission" date="2016-10" db="EMBL/GenBank/DDBJ databases">
        <authorList>
            <person name="de Groot N.N."/>
        </authorList>
    </citation>
    <scope>NUCLEOTIDE SEQUENCE [LARGE SCALE GENOMIC DNA]</scope>
    <source>
        <strain evidence="3 4">MP1X4</strain>
    </source>
</reference>
<gene>
    <name evidence="3" type="ORF">SAMN05216490_2681</name>
</gene>
<evidence type="ECO:0000259" key="2">
    <source>
        <dbReference type="Pfam" id="PF11827"/>
    </source>
</evidence>
<proteinExistence type="predicted"/>
<dbReference type="Proteomes" id="UP000199679">
    <property type="component" value="Chromosome I"/>
</dbReference>
<keyword evidence="1" id="KW-0732">Signal</keyword>
<dbReference type="STRING" id="652787.SAMN05216490_2681"/>
<evidence type="ECO:0000256" key="1">
    <source>
        <dbReference type="SAM" id="SignalP"/>
    </source>
</evidence>
<organism evidence="3 4">
    <name type="scientific">Mucilaginibacter mallensis</name>
    <dbReference type="NCBI Taxonomy" id="652787"/>
    <lineage>
        <taxon>Bacteria</taxon>
        <taxon>Pseudomonadati</taxon>
        <taxon>Bacteroidota</taxon>
        <taxon>Sphingobacteriia</taxon>
        <taxon>Sphingobacteriales</taxon>
        <taxon>Sphingobacteriaceae</taxon>
        <taxon>Mucilaginibacter</taxon>
    </lineage>
</organism>
<dbReference type="AlphaFoldDB" id="A0A1H1YB31"/>
<evidence type="ECO:0000313" key="4">
    <source>
        <dbReference type="Proteomes" id="UP000199679"/>
    </source>
</evidence>
<dbReference type="RefSeq" id="WP_091373511.1">
    <property type="nucleotide sequence ID" value="NZ_LT629740.1"/>
</dbReference>
<dbReference type="OrthoDB" id="5513217at2"/>
<dbReference type="InterPro" id="IPR021782">
    <property type="entry name" value="DUF3347"/>
</dbReference>
<evidence type="ECO:0000313" key="3">
    <source>
        <dbReference type="EMBL" id="SDT18595.1"/>
    </source>
</evidence>
<dbReference type="EMBL" id="LT629740">
    <property type="protein sequence ID" value="SDT18595.1"/>
    <property type="molecule type" value="Genomic_DNA"/>
</dbReference>
<name>A0A1H1YB31_MUCMA</name>
<feature type="domain" description="DUF3347" evidence="2">
    <location>
        <begin position="34"/>
        <end position="125"/>
    </location>
</feature>
<feature type="signal peptide" evidence="1">
    <location>
        <begin position="1"/>
        <end position="22"/>
    </location>
</feature>
<protein>
    <recommendedName>
        <fullName evidence="2">DUF3347 domain-containing protein</fullName>
    </recommendedName>
</protein>
<sequence>MKTTRSIFIALLLLIPFSTVIAQSVTANTAINNVLTAYYGVKDALAGDNSSAAQSKAKELFTAVNAVPMDKLNPDQHKIWMAYTDKLQFDSRHISESTAIDHQREHFTSLSKNMYEVIKGLKLNSTVVYQQYCPMKKATWLSESTAIKNPYLGKKMLDCGRTTATLNPVSK</sequence>
<dbReference type="Pfam" id="PF11827">
    <property type="entry name" value="DUF3347"/>
    <property type="match status" value="1"/>
</dbReference>
<accession>A0A1H1YB31</accession>
<keyword evidence="4" id="KW-1185">Reference proteome</keyword>
<feature type="chain" id="PRO_5009266389" description="DUF3347 domain-containing protein" evidence="1">
    <location>
        <begin position="23"/>
        <end position="171"/>
    </location>
</feature>